<dbReference type="Gene3D" id="3.40.50.300">
    <property type="entry name" value="P-loop containing nucleotide triphosphate hydrolases"/>
    <property type="match status" value="1"/>
</dbReference>
<dbReference type="OrthoDB" id="1201990at2"/>
<evidence type="ECO:0000313" key="1">
    <source>
        <dbReference type="EMBL" id="PQD95474.1"/>
    </source>
</evidence>
<dbReference type="Proteomes" id="UP000239663">
    <property type="component" value="Unassembled WGS sequence"/>
</dbReference>
<dbReference type="InterPro" id="IPR052922">
    <property type="entry name" value="Cytidylate_Kinase-2"/>
</dbReference>
<dbReference type="PANTHER" id="PTHR37816">
    <property type="entry name" value="YALI0E33011P"/>
    <property type="match status" value="1"/>
</dbReference>
<reference evidence="1 2" key="1">
    <citation type="submission" date="2017-12" db="EMBL/GenBank/DDBJ databases">
        <title>Taxonomic description and draft genome of Pradoshia cofamensis Gen. nov., sp. nov., a thermotolerant bacillale isolated from anterior gut of earthworm Eisenia fetida.</title>
        <authorList>
            <person name="Saha T."/>
            <person name="Chakraborty R."/>
        </authorList>
    </citation>
    <scope>NUCLEOTIDE SEQUENCE [LARGE SCALE GENOMIC DNA]</scope>
    <source>
        <strain evidence="1 2">EAG3</strain>
    </source>
</reference>
<dbReference type="AlphaFoldDB" id="A0A2S7N0A6"/>
<comment type="caution">
    <text evidence="1">The sequence shown here is derived from an EMBL/GenBank/DDBJ whole genome shotgun (WGS) entry which is preliminary data.</text>
</comment>
<evidence type="ECO:0000313" key="2">
    <source>
        <dbReference type="Proteomes" id="UP000239663"/>
    </source>
</evidence>
<dbReference type="NCBIfam" id="NF005994">
    <property type="entry name" value="PRK08118.1"/>
    <property type="match status" value="1"/>
</dbReference>
<dbReference type="EMBL" id="PKOZ01000004">
    <property type="protein sequence ID" value="PQD95474.1"/>
    <property type="molecule type" value="Genomic_DNA"/>
</dbReference>
<protein>
    <submittedName>
        <fullName evidence="1">AAA family ATPase</fullName>
    </submittedName>
</protein>
<organism evidence="1 2">
    <name type="scientific">Pradoshia eiseniae</name>
    <dbReference type="NCBI Taxonomy" id="2064768"/>
    <lineage>
        <taxon>Bacteria</taxon>
        <taxon>Bacillati</taxon>
        <taxon>Bacillota</taxon>
        <taxon>Bacilli</taxon>
        <taxon>Bacillales</taxon>
        <taxon>Bacillaceae</taxon>
        <taxon>Pradoshia</taxon>
    </lineage>
</organism>
<dbReference type="InterPro" id="IPR027417">
    <property type="entry name" value="P-loop_NTPase"/>
</dbReference>
<name>A0A2S7N0A6_9BACI</name>
<sequence length="166" mass="19770">MERVMIIGSGGAGKSTLARELGRRTGLPVFHLDAVYWKPGWEPTPREEWAQRVEELAGGPRWIIDGNYSNTMDDRLKHADTIIFLDYSKWMNLYGIVKRRIIYRNKVRPDMNEGCKERIDWTFIQWVWKFEKEKAPSLREKLQGIAQKEMYHFRNRKELRAWLEGL</sequence>
<dbReference type="RefSeq" id="WP_104849229.1">
    <property type="nucleotide sequence ID" value="NZ_PKOZ01000004.1"/>
</dbReference>
<gene>
    <name evidence="1" type="ORF">CYL18_09320</name>
</gene>
<dbReference type="SUPFAM" id="SSF52540">
    <property type="entry name" value="P-loop containing nucleoside triphosphate hydrolases"/>
    <property type="match status" value="1"/>
</dbReference>
<keyword evidence="2" id="KW-1185">Reference proteome</keyword>
<accession>A0A2S7N0A6</accession>
<proteinExistence type="predicted"/>
<dbReference type="PANTHER" id="PTHR37816:SF3">
    <property type="entry name" value="MODULATES DNA TOPOLOGY"/>
    <property type="match status" value="1"/>
</dbReference>